<keyword evidence="1" id="KW-0812">Transmembrane</keyword>
<keyword evidence="1" id="KW-0472">Membrane</keyword>
<feature type="transmembrane region" description="Helical" evidence="1">
    <location>
        <begin position="447"/>
        <end position="468"/>
    </location>
</feature>
<protein>
    <submittedName>
        <fullName evidence="2">Uncharacterized protein</fullName>
    </submittedName>
</protein>
<gene>
    <name evidence="2" type="ORF">PIB30_030524</name>
</gene>
<dbReference type="PANTHER" id="PTHR31549">
    <property type="entry name" value="PROTEIN, PUTATIVE (DUF247)-RELATED-RELATED"/>
    <property type="match status" value="1"/>
</dbReference>
<dbReference type="EMBL" id="JASCZI010271988">
    <property type="protein sequence ID" value="MED6218862.1"/>
    <property type="molecule type" value="Genomic_DNA"/>
</dbReference>
<proteinExistence type="predicted"/>
<evidence type="ECO:0000256" key="1">
    <source>
        <dbReference type="SAM" id="Phobius"/>
    </source>
</evidence>
<evidence type="ECO:0000313" key="2">
    <source>
        <dbReference type="EMBL" id="MED6218862.1"/>
    </source>
</evidence>
<comment type="caution">
    <text evidence="2">The sequence shown here is derived from an EMBL/GenBank/DDBJ whole genome shotgun (WGS) entry which is preliminary data.</text>
</comment>
<dbReference type="PANTHER" id="PTHR31549:SF247">
    <property type="entry name" value="DUF247 DOMAIN PROTEIN"/>
    <property type="match status" value="1"/>
</dbReference>
<dbReference type="Proteomes" id="UP001341840">
    <property type="component" value="Unassembled WGS sequence"/>
</dbReference>
<dbReference type="Pfam" id="PF03140">
    <property type="entry name" value="DUF247"/>
    <property type="match status" value="1"/>
</dbReference>
<evidence type="ECO:0000313" key="3">
    <source>
        <dbReference type="Proteomes" id="UP001341840"/>
    </source>
</evidence>
<organism evidence="2 3">
    <name type="scientific">Stylosanthes scabra</name>
    <dbReference type="NCBI Taxonomy" id="79078"/>
    <lineage>
        <taxon>Eukaryota</taxon>
        <taxon>Viridiplantae</taxon>
        <taxon>Streptophyta</taxon>
        <taxon>Embryophyta</taxon>
        <taxon>Tracheophyta</taxon>
        <taxon>Spermatophyta</taxon>
        <taxon>Magnoliopsida</taxon>
        <taxon>eudicotyledons</taxon>
        <taxon>Gunneridae</taxon>
        <taxon>Pentapetalae</taxon>
        <taxon>rosids</taxon>
        <taxon>fabids</taxon>
        <taxon>Fabales</taxon>
        <taxon>Fabaceae</taxon>
        <taxon>Papilionoideae</taxon>
        <taxon>50 kb inversion clade</taxon>
        <taxon>dalbergioids sensu lato</taxon>
        <taxon>Dalbergieae</taxon>
        <taxon>Pterocarpus clade</taxon>
        <taxon>Stylosanthes</taxon>
    </lineage>
</organism>
<keyword evidence="1" id="KW-1133">Transmembrane helix</keyword>
<reference evidence="2 3" key="1">
    <citation type="journal article" date="2023" name="Plants (Basel)">
        <title>Bridging the Gap: Combining Genomics and Transcriptomics Approaches to Understand Stylosanthes scabra, an Orphan Legume from the Brazilian Caatinga.</title>
        <authorList>
            <person name="Ferreira-Neto J.R.C."/>
            <person name="da Silva M.D."/>
            <person name="Binneck E."/>
            <person name="de Melo N.F."/>
            <person name="da Silva R.H."/>
            <person name="de Melo A.L.T.M."/>
            <person name="Pandolfi V."/>
            <person name="Bustamante F.O."/>
            <person name="Brasileiro-Vidal A.C."/>
            <person name="Benko-Iseppon A.M."/>
        </authorList>
    </citation>
    <scope>NUCLEOTIDE SEQUENCE [LARGE SCALE GENOMIC DNA]</scope>
    <source>
        <tissue evidence="2">Leaves</tissue>
    </source>
</reference>
<sequence>MFDRFLEFEFLEESNRNDEGPNMQLRVASKHSISTPPEELRRQHEDAFRPKVVPIGPLYMATLSHEKRTAVNNLFHSLALSGRVARKKFEKWKKDVISKFFWQLLQSYTQEFAPNTEDELSRILFVDSCVLALPLVCDDQSIHGGDKFWSDIVILGNQMPFFIFHEFCQIILSEQKDKLSSPAMLAKRILRIFSDKTVDASLLLPAHLLELAYISIDDPEPDHVHYADDADKELGRAAQRRQLKRCATNLHAAGIKIIPIQHNRKYFNFGIQFQIQNGTLKIPQLRVIPETEKRWLNFIAWEHSCKTMTKGGGVSANLNTRIRRGICKCTWAALFFNDLICSPSDVQLLRDKQIIIVQEVFDPVTGQRKKSINRELFAFFRSIKTGLDPAIVHGCKFDKIVHDLNKYTSPKSSITRYFMQAPVRIYHYYSGPSDKIIRDTHAFFMKGYNFVLVLVTFLTIVQAVYAVLSYHFPKKSS</sequence>
<accession>A0ABU6Z8E8</accession>
<dbReference type="InterPro" id="IPR004158">
    <property type="entry name" value="DUF247_pln"/>
</dbReference>
<keyword evidence="3" id="KW-1185">Reference proteome</keyword>
<name>A0ABU6Z8E8_9FABA</name>